<evidence type="ECO:0000313" key="7">
    <source>
        <dbReference type="EMBL" id="KAJ8768547.1"/>
    </source>
</evidence>
<dbReference type="InterPro" id="IPR017853">
    <property type="entry name" value="GH"/>
</dbReference>
<evidence type="ECO:0000259" key="6">
    <source>
        <dbReference type="Pfam" id="PF00150"/>
    </source>
</evidence>
<keyword evidence="8" id="KW-1185">Reference proteome</keyword>
<dbReference type="GO" id="GO:0004553">
    <property type="term" value="F:hydrolase activity, hydrolyzing O-glycosyl compounds"/>
    <property type="evidence" value="ECO:0007669"/>
    <property type="project" value="InterPro"/>
</dbReference>
<dbReference type="SUPFAM" id="SSF50370">
    <property type="entry name" value="Ricin B-like lectins"/>
    <property type="match status" value="1"/>
</dbReference>
<organism evidence="7 8">
    <name type="scientific">Erythroxylum novogranatense</name>
    <dbReference type="NCBI Taxonomy" id="1862640"/>
    <lineage>
        <taxon>Eukaryota</taxon>
        <taxon>Viridiplantae</taxon>
        <taxon>Streptophyta</taxon>
        <taxon>Embryophyta</taxon>
        <taxon>Tracheophyta</taxon>
        <taxon>Spermatophyta</taxon>
        <taxon>Magnoliopsida</taxon>
        <taxon>eudicotyledons</taxon>
        <taxon>Gunneridae</taxon>
        <taxon>Pentapetalae</taxon>
        <taxon>rosids</taxon>
        <taxon>fabids</taxon>
        <taxon>Malpighiales</taxon>
        <taxon>Erythroxylaceae</taxon>
        <taxon>Erythroxylum</taxon>
    </lineage>
</organism>
<comment type="similarity">
    <text evidence="1 4">Belongs to the glycosyl hydrolase 5 (cellulase A) family.</text>
</comment>
<feature type="chain" id="PRO_5043485334" description="Glycoside hydrolase family 5 domain-containing protein" evidence="5">
    <location>
        <begin position="22"/>
        <end position="536"/>
    </location>
</feature>
<keyword evidence="5" id="KW-0732">Signal</keyword>
<keyword evidence="3 4" id="KW-0326">Glycosidase</keyword>
<evidence type="ECO:0000256" key="2">
    <source>
        <dbReference type="ARBA" id="ARBA00022801"/>
    </source>
</evidence>
<gene>
    <name evidence="7" type="ORF">K2173_022654</name>
</gene>
<dbReference type="Gene3D" id="3.20.20.80">
    <property type="entry name" value="Glycosidases"/>
    <property type="match status" value="1"/>
</dbReference>
<evidence type="ECO:0000256" key="3">
    <source>
        <dbReference type="ARBA" id="ARBA00023295"/>
    </source>
</evidence>
<dbReference type="AlphaFoldDB" id="A0AAV8TNJ6"/>
<dbReference type="EMBL" id="JAIWQS010000004">
    <property type="protein sequence ID" value="KAJ8768547.1"/>
    <property type="molecule type" value="Genomic_DNA"/>
</dbReference>
<dbReference type="InterPro" id="IPR035992">
    <property type="entry name" value="Ricin_B-like_lectins"/>
</dbReference>
<evidence type="ECO:0000256" key="4">
    <source>
        <dbReference type="RuleBase" id="RU361153"/>
    </source>
</evidence>
<evidence type="ECO:0000256" key="1">
    <source>
        <dbReference type="ARBA" id="ARBA00005641"/>
    </source>
</evidence>
<dbReference type="PANTHER" id="PTHR31263:SF0">
    <property type="entry name" value="CELLULASE FAMILY PROTEIN (AFU_ORTHOLOGUE AFUA_5G14560)"/>
    <property type="match status" value="1"/>
</dbReference>
<dbReference type="InterPro" id="IPR001547">
    <property type="entry name" value="Glyco_hydro_5"/>
</dbReference>
<proteinExistence type="inferred from homology"/>
<accession>A0AAV8TNJ6</accession>
<name>A0AAV8TNJ6_9ROSI</name>
<dbReference type="GO" id="GO:0000272">
    <property type="term" value="P:polysaccharide catabolic process"/>
    <property type="evidence" value="ECO:0007669"/>
    <property type="project" value="InterPro"/>
</dbReference>
<reference evidence="7 8" key="1">
    <citation type="submission" date="2021-09" db="EMBL/GenBank/DDBJ databases">
        <title>Genomic insights and catalytic innovation underlie evolution of tropane alkaloids biosynthesis.</title>
        <authorList>
            <person name="Wang Y.-J."/>
            <person name="Tian T."/>
            <person name="Huang J.-P."/>
            <person name="Huang S.-X."/>
        </authorList>
    </citation>
    <scope>NUCLEOTIDE SEQUENCE [LARGE SCALE GENOMIC DNA]</scope>
    <source>
        <strain evidence="7">KIB-2018</strain>
        <tissue evidence="7">Leaf</tissue>
    </source>
</reference>
<dbReference type="PANTHER" id="PTHR31263">
    <property type="entry name" value="CELLULASE FAMILY PROTEIN (AFU_ORTHOLOGUE AFUA_5G14560)"/>
    <property type="match status" value="1"/>
</dbReference>
<sequence>MPGKALHAIFLLSCLLYSVPGNALPLSTNNRWIVDAKTGERVKLHCVNWPSHVGAMLAEGLHKKPLDYILSQVVNNQFNCVRFTWATYMFTRPEMGNLKVQQSFDMLNLSDAKEGVAKNNPSLLNKTLLEAFDTIVDAMGQKGLLVLLDNHVSMPIWCCSDNDGNGFFGDTYFEAQEWINSLITVAQRYKGKSQVIGIGTRNEMRGPQQNETLWYKYITEAANKIHEVNPDVLVVASGLNYATDLSFLKAKPLGFNLNNKLVLEAHSYAWSTGDGNSWLNQPLNEVCAQKIQLIDGKFGFLNNGENAVPIFIGEFGLNQQNVSSLEDYYLSCLLAYITEKDLDWGLWGLQGDYYFRDNKTYHEETFGLLDVNWNLLRNPKLQERLRLVKTELQVPSTNSSSSYVIYHPQTGSCVQTNDKNEFYASECGNFSRWTHDKDDSPIKLVGVNLCLQVTGEGLAPILSTTCSGPQSTWRSVSSSKLHLAAKNQNGEDLCLELDSSNPTKIVTNKCICVAGDPNCKENPTSQWFKLASVNVN</sequence>
<dbReference type="SUPFAM" id="SSF51445">
    <property type="entry name" value="(Trans)glycosidases"/>
    <property type="match status" value="1"/>
</dbReference>
<protein>
    <recommendedName>
        <fullName evidence="6">Glycoside hydrolase family 5 domain-containing protein</fullName>
    </recommendedName>
</protein>
<comment type="caution">
    <text evidence="7">The sequence shown here is derived from an EMBL/GenBank/DDBJ whole genome shotgun (WGS) entry which is preliminary data.</text>
</comment>
<keyword evidence="2 4" id="KW-0378">Hydrolase</keyword>
<dbReference type="Pfam" id="PF00150">
    <property type="entry name" value="Cellulase"/>
    <property type="match status" value="1"/>
</dbReference>
<feature type="domain" description="Glycoside hydrolase family 5" evidence="6">
    <location>
        <begin position="81"/>
        <end position="349"/>
    </location>
</feature>
<dbReference type="Proteomes" id="UP001159364">
    <property type="component" value="Linkage Group LG04"/>
</dbReference>
<evidence type="ECO:0000313" key="8">
    <source>
        <dbReference type="Proteomes" id="UP001159364"/>
    </source>
</evidence>
<evidence type="ECO:0000256" key="5">
    <source>
        <dbReference type="SAM" id="SignalP"/>
    </source>
</evidence>
<feature type="signal peptide" evidence="5">
    <location>
        <begin position="1"/>
        <end position="21"/>
    </location>
</feature>